<keyword evidence="6" id="KW-0418">Kinase</keyword>
<keyword evidence="18" id="KW-1185">Reference proteome</keyword>
<dbReference type="GO" id="GO:0009584">
    <property type="term" value="P:detection of visible light"/>
    <property type="evidence" value="ECO:0007669"/>
    <property type="project" value="InterPro"/>
</dbReference>
<gene>
    <name evidence="17" type="ORF">D9756_004846</name>
</gene>
<evidence type="ECO:0000259" key="14">
    <source>
        <dbReference type="PROSITE" id="PS50046"/>
    </source>
</evidence>
<dbReference type="InterPro" id="IPR000073">
    <property type="entry name" value="AB_hydrolase_1"/>
</dbReference>
<keyword evidence="8" id="KW-0157">Chromophore</keyword>
<accession>A0A8H5G9F8</accession>
<keyword evidence="10" id="KW-0675">Receptor</keyword>
<keyword evidence="13" id="KW-0472">Membrane</keyword>
<evidence type="ECO:0000256" key="11">
    <source>
        <dbReference type="PROSITE-ProRule" id="PRU00169"/>
    </source>
</evidence>
<evidence type="ECO:0000256" key="10">
    <source>
        <dbReference type="ARBA" id="ARBA00023170"/>
    </source>
</evidence>
<dbReference type="GO" id="GO:0006355">
    <property type="term" value="P:regulation of DNA-templated transcription"/>
    <property type="evidence" value="ECO:0007669"/>
    <property type="project" value="InterPro"/>
</dbReference>
<dbReference type="SUPFAM" id="SSF53474">
    <property type="entry name" value="alpha/beta-Hydrolases"/>
    <property type="match status" value="1"/>
</dbReference>
<keyword evidence="1" id="KW-0600">Photoreceptor protein</keyword>
<dbReference type="PANTHER" id="PTHR43065:SF10">
    <property type="entry name" value="PEROXIDE STRESS-ACTIVATED HISTIDINE KINASE MAK3"/>
    <property type="match status" value="1"/>
</dbReference>
<dbReference type="PRINTS" id="PR00344">
    <property type="entry name" value="BCTRLSENSOR"/>
</dbReference>
<feature type="region of interest" description="Disordered" evidence="12">
    <location>
        <begin position="808"/>
        <end position="936"/>
    </location>
</feature>
<sequence length="2235" mass="243448">MVASSDTSDAPIPQAREDAPAQDSITQETPKPTSRVTKARRVLLVIGVLYVGAVLLLCTPFFQTHAVFLHAVKIPLFANFDMPEKYGLAPNKTFNLHIPTPDGESIGAWFILSDHYYHKLSATPTKESLPAKHIPVAVQEYPTVLFFHGNAATRAFTARVQHYQAFTSRLGANVLAIDYRGFADSSGTPSEAGVIRDARAAWDWLARKGVDGDDVLIVGHSLGTGVSAGLAKELQRDGIAYKGLTLLSPFSSIQDVLQTYHILGLVPLMKPLAMIPWATNLISWALVHKFDTLKAVPKIDGPVLIAHAENDWDIPDSHSDVLFNAFLDGVLPKVKLPESVLQATTEDRDALSASLEKRRAAREGLVDHIDMGDFGYIERFWDQTKERNITLVKTKYGGHDYLGAQEGVQDVMGQNTKRDGRFAEGSVSVGLHWSIMPEDESAPPTPHSASSSASSTKLSFSPTTTSFVYPVRSLLSAIQPAASLPRSRSTDTVSFLARREDSSQDIRQLLFSPHTAPDSPEHVLPAAVSAEEDDDKLREHADLTFADRMAQTSEHPEKPSGLSQLRRRTLSTSRVPSRSSLSPGPPSSYHIPPTSHHRPQEIADISQYDKPRLSGKMTSSLNFRHFPAEEGDPNVPRTFSSVPVELASSSSASLVFGPEIQMEASDLNAIPLPLVASPALAATSVSLLPSAMAPPLSVSPTNSLSPPEKNPSLAAVAEEMEHPIHVKDFAQGTVGSSSHPREHRADSPSLAQRDILESYLSADVGLATWPAPSGNSPTSEAADEVPDLPYNLSQYGLVHLPPLPSPAHTDYGCSRSSLSSKQASITRSGGHTHQPGSVSSGQSQSMEGGSESSKYYSAASPEPLLHTTLEVTPYETRGSPSREGEDDLGPASGSGVGSKQVQPDVPLPTGDVGSDASSAWNSKEDAGSSAEGSSSGDEYVSFRFQYAMDENGHHVVVGREGKLQRCEDEPIRTPGAVQGFGVLIALEDTEETLVVRQVSENSTEILGLSPRYLFSLECFTDTLPESSAGILWDNIQFLIDTTYPVPEDEDSGPHVFVISGWGEPGSQLAQEVDDGSSSSSSASSLSESRRYWTCWCAAHRAQRADESKPGLIVLEFELELDTFNPLYPPISAFSLIPPENVSQGSGSTSTLVSSPGFSTPESASTVVSEESGHASHPTHPPPSLSSQDSETPSASTNLHPTPAQPQTWSQYTPHSLFGLEGDDDWKPSAEDILASTTNFAKPLPALERLRRLTQRGPSPYGPTLTTSPSISSESFIPSARPTSPKRVRNARRGTASSGSVGMMDVFAVMAQINEQLGAASDLDTFLKVTVGVIKDLTQFHRVLVYQFDEAWNGQTVAELVDWGVTRDLYRGLHFPASDIPRQARELYMINKVRVLYDRSQPTARIVARDKTDLEEPLNMTHCYLRAMSPIHLKYLENMGVRASMSVSIMAFDQLWGLVACHSYGNAGMRVSFPVRQMLRLLSQSISRNIERLSYAQRLHTRKLINTLSSDRHPTGYIVSNADDLLGLFDADSGILVIGEGAKILGPNQHGQEILIMAEYLRLKQFDTIQASQAVINDFPDLRLTTGFEVIAGLLYVPLSSGGKDFIAFLRRGQLRDVHWAGKPFKNSPQGSQASLEPRRSFKIWSETVAGRCRAWTDEQLETAGVLALVYGKFIEVWRQKQNALQTTKLTNLLLSNATHEVRTPLNHIINYLEMAMNGTLDNETRDNLVRSHVASKSLLFTINDLLDLTRLESGNETSFNEPFDLHAAILDAVHIYRKEASRRNLDFVVDVSESPQTVVGDSRKIKTVVQNLSANALKYTESGAISVSCKPFEEPEGLRSPKQTAVEIVVADTGCGIEEEKLEKIFREFEQVESSEPRSNAEAGVGLGLAVVARIVEQLGGQLRVDSKVDSGSRFSFLIPLALTLDGSEPAHSIKSSTSSVRSRPSSVLPARTTEIDGLVEAIGTSHMSSRISPQCDTPHPPADTGPLSPRIMPGGAVGGGRGAYEIKGSGVPIRPVKVDYFDQEVARATGNPQTASPRVQTPAVEAPRGLPTAAPGRPRLHRRESRGTAVEKLRILIVEDNDINRAILAKRLTLTGHTVVNAMNGQEGIDAVISDHSFDLVLMDIQMPIVNGFEATRRIRELEGDSTVRIQLDRTSHKFNRRIPIFAVSASLMEQQREELIGYGMDGWILKPIDFKRLNALLKGITDTEQRKRDIYRVGGSWEAGGWLEDRLDD</sequence>
<dbReference type="InterPro" id="IPR029016">
    <property type="entry name" value="GAF-like_dom_sf"/>
</dbReference>
<keyword evidence="3" id="KW-0716">Sensory transduction</keyword>
<dbReference type="Pfam" id="PF02518">
    <property type="entry name" value="HATPase_c"/>
    <property type="match status" value="1"/>
</dbReference>
<keyword evidence="13" id="KW-0812">Transmembrane</keyword>
<feature type="compositionally biased region" description="Polar residues" evidence="12">
    <location>
        <begin position="2031"/>
        <end position="2040"/>
    </location>
</feature>
<dbReference type="InterPro" id="IPR005467">
    <property type="entry name" value="His_kinase_dom"/>
</dbReference>
<feature type="compositionally biased region" description="Polar residues" evidence="12">
    <location>
        <begin position="1187"/>
        <end position="1213"/>
    </location>
</feature>
<feature type="compositionally biased region" description="Polar residues" evidence="12">
    <location>
        <begin position="1140"/>
        <end position="1168"/>
    </location>
</feature>
<feature type="compositionally biased region" description="Polar residues" evidence="12">
    <location>
        <begin position="23"/>
        <end position="33"/>
    </location>
</feature>
<evidence type="ECO:0000256" key="9">
    <source>
        <dbReference type="ARBA" id="ARBA00023012"/>
    </source>
</evidence>
<keyword evidence="4" id="KW-0808">Transferase</keyword>
<protein>
    <submittedName>
        <fullName evidence="17">Uncharacterized protein</fullName>
    </submittedName>
</protein>
<dbReference type="SUPFAM" id="SSF55781">
    <property type="entry name" value="GAF domain-like"/>
    <property type="match status" value="2"/>
</dbReference>
<dbReference type="Gene3D" id="3.40.50.1820">
    <property type="entry name" value="alpha/beta hydrolase"/>
    <property type="match status" value="1"/>
</dbReference>
<dbReference type="Gene3D" id="3.30.450.20">
    <property type="entry name" value="PAS domain"/>
    <property type="match status" value="1"/>
</dbReference>
<feature type="domain" description="Response regulatory" evidence="16">
    <location>
        <begin position="2075"/>
        <end position="2207"/>
    </location>
</feature>
<evidence type="ECO:0000256" key="7">
    <source>
        <dbReference type="ARBA" id="ARBA00022840"/>
    </source>
</evidence>
<dbReference type="Proteomes" id="UP000559027">
    <property type="component" value="Unassembled WGS sequence"/>
</dbReference>
<reference evidence="17 18" key="1">
    <citation type="journal article" date="2020" name="ISME J.">
        <title>Uncovering the hidden diversity of litter-decomposition mechanisms in mushroom-forming fungi.</title>
        <authorList>
            <person name="Floudas D."/>
            <person name="Bentzer J."/>
            <person name="Ahren D."/>
            <person name="Johansson T."/>
            <person name="Persson P."/>
            <person name="Tunlid A."/>
        </authorList>
    </citation>
    <scope>NUCLEOTIDE SEQUENCE [LARGE SCALE GENOMIC DNA]</scope>
    <source>
        <strain evidence="17 18">CBS 146.42</strain>
    </source>
</reference>
<evidence type="ECO:0000256" key="4">
    <source>
        <dbReference type="ARBA" id="ARBA00022679"/>
    </source>
</evidence>
<dbReference type="Pfam" id="PF01590">
    <property type="entry name" value="GAF"/>
    <property type="match status" value="1"/>
</dbReference>
<dbReference type="Pfam" id="PF00072">
    <property type="entry name" value="Response_reg"/>
    <property type="match status" value="1"/>
</dbReference>
<dbReference type="CDD" id="cd17546">
    <property type="entry name" value="REC_hyHK_CKI1_RcsC-like"/>
    <property type="match status" value="1"/>
</dbReference>
<dbReference type="SMART" id="SM00448">
    <property type="entry name" value="REC"/>
    <property type="match status" value="1"/>
</dbReference>
<dbReference type="PROSITE" id="PS50046">
    <property type="entry name" value="PHYTOCHROME_2"/>
    <property type="match status" value="1"/>
</dbReference>
<dbReference type="PROSITE" id="PS50110">
    <property type="entry name" value="RESPONSE_REGULATORY"/>
    <property type="match status" value="1"/>
</dbReference>
<feature type="modified residue" description="4-aspartylphosphate" evidence="11">
    <location>
        <position position="2125"/>
    </location>
</feature>
<dbReference type="InterPro" id="IPR029058">
    <property type="entry name" value="AB_hydrolase_fold"/>
</dbReference>
<dbReference type="InterPro" id="IPR016132">
    <property type="entry name" value="Phyto_chromo_attachment"/>
</dbReference>
<evidence type="ECO:0000256" key="8">
    <source>
        <dbReference type="ARBA" id="ARBA00022991"/>
    </source>
</evidence>
<name>A0A8H5G9F8_9AGAR</name>
<dbReference type="InterPro" id="IPR003661">
    <property type="entry name" value="HisK_dim/P_dom"/>
</dbReference>
<dbReference type="PROSITE" id="PS50109">
    <property type="entry name" value="HIS_KIN"/>
    <property type="match status" value="1"/>
</dbReference>
<dbReference type="Gene3D" id="1.10.287.130">
    <property type="match status" value="1"/>
</dbReference>
<keyword evidence="7" id="KW-0067">ATP-binding</keyword>
<dbReference type="Gene3D" id="3.30.450.270">
    <property type="match status" value="1"/>
</dbReference>
<dbReference type="InterPro" id="IPR004358">
    <property type="entry name" value="Sig_transdc_His_kin-like_C"/>
</dbReference>
<feature type="compositionally biased region" description="Low complexity" evidence="12">
    <location>
        <begin position="1262"/>
        <end position="1278"/>
    </location>
</feature>
<feature type="region of interest" description="Disordered" evidence="12">
    <location>
        <begin position="1140"/>
        <end position="1223"/>
    </location>
</feature>
<feature type="region of interest" description="Disordered" evidence="12">
    <location>
        <begin position="1252"/>
        <end position="1296"/>
    </location>
</feature>
<comment type="caution">
    <text evidence="17">The sequence shown here is derived from an EMBL/GenBank/DDBJ whole genome shotgun (WGS) entry which is preliminary data.</text>
</comment>
<dbReference type="PANTHER" id="PTHR43065">
    <property type="entry name" value="SENSOR HISTIDINE KINASE"/>
    <property type="match status" value="1"/>
</dbReference>
<evidence type="ECO:0000313" key="17">
    <source>
        <dbReference type="EMBL" id="KAF5360655.1"/>
    </source>
</evidence>
<evidence type="ECO:0000256" key="3">
    <source>
        <dbReference type="ARBA" id="ARBA00022606"/>
    </source>
</evidence>
<dbReference type="InterPro" id="IPR001789">
    <property type="entry name" value="Sig_transdc_resp-reg_receiver"/>
</dbReference>
<dbReference type="GO" id="GO:0005524">
    <property type="term" value="F:ATP binding"/>
    <property type="evidence" value="ECO:0007669"/>
    <property type="project" value="UniProtKB-KW"/>
</dbReference>
<feature type="compositionally biased region" description="Low complexity" evidence="12">
    <location>
        <begin position="447"/>
        <end position="461"/>
    </location>
</feature>
<dbReference type="SUPFAM" id="SSF52172">
    <property type="entry name" value="CheY-like"/>
    <property type="match status" value="1"/>
</dbReference>
<dbReference type="Pfam" id="PF00512">
    <property type="entry name" value="HisKA"/>
    <property type="match status" value="1"/>
</dbReference>
<dbReference type="InterPro" id="IPR011006">
    <property type="entry name" value="CheY-like_superfamily"/>
</dbReference>
<dbReference type="Gene3D" id="3.40.50.2300">
    <property type="match status" value="1"/>
</dbReference>
<dbReference type="InterPro" id="IPR043150">
    <property type="entry name" value="Phytochrome_PHY_sf"/>
</dbReference>
<evidence type="ECO:0000313" key="18">
    <source>
        <dbReference type="Proteomes" id="UP000559027"/>
    </source>
</evidence>
<dbReference type="InterPro" id="IPR013515">
    <property type="entry name" value="Phytochrome_cen-reg"/>
</dbReference>
<feature type="region of interest" description="Disordered" evidence="12">
    <location>
        <begin position="436"/>
        <end position="461"/>
    </location>
</feature>
<dbReference type="GO" id="GO:0009881">
    <property type="term" value="F:photoreceptor activity"/>
    <property type="evidence" value="ECO:0007669"/>
    <property type="project" value="UniProtKB-KW"/>
</dbReference>
<dbReference type="InterPro" id="IPR035965">
    <property type="entry name" value="PAS-like_dom_sf"/>
</dbReference>
<dbReference type="SMART" id="SM00388">
    <property type="entry name" value="HisKA"/>
    <property type="match status" value="1"/>
</dbReference>
<dbReference type="Pfam" id="PF08446">
    <property type="entry name" value="PAS_2"/>
    <property type="match status" value="1"/>
</dbReference>
<dbReference type="OrthoDB" id="2015534at2759"/>
<dbReference type="EMBL" id="JAACJO010000003">
    <property type="protein sequence ID" value="KAF5360655.1"/>
    <property type="molecule type" value="Genomic_DNA"/>
</dbReference>
<feature type="region of interest" description="Disordered" evidence="12">
    <location>
        <begin position="1"/>
        <end position="33"/>
    </location>
</feature>
<feature type="compositionally biased region" description="Polar residues" evidence="12">
    <location>
        <begin position="814"/>
        <end position="835"/>
    </location>
</feature>
<feature type="region of interest" description="Disordered" evidence="12">
    <location>
        <begin position="2031"/>
        <end position="2066"/>
    </location>
</feature>
<dbReference type="CDD" id="cd00082">
    <property type="entry name" value="HisKA"/>
    <property type="match status" value="1"/>
</dbReference>
<evidence type="ECO:0000256" key="1">
    <source>
        <dbReference type="ARBA" id="ARBA00022543"/>
    </source>
</evidence>
<feature type="transmembrane region" description="Helical" evidence="13">
    <location>
        <begin position="42"/>
        <end position="62"/>
    </location>
</feature>
<feature type="region of interest" description="Disordered" evidence="12">
    <location>
        <begin position="546"/>
        <end position="600"/>
    </location>
</feature>
<dbReference type="Gene3D" id="3.30.565.10">
    <property type="entry name" value="Histidine kinase-like ATPase, C-terminal domain"/>
    <property type="match status" value="1"/>
</dbReference>
<dbReference type="Pfam" id="PF00360">
    <property type="entry name" value="PHY"/>
    <property type="match status" value="1"/>
</dbReference>
<evidence type="ECO:0000256" key="2">
    <source>
        <dbReference type="ARBA" id="ARBA00022553"/>
    </source>
</evidence>
<evidence type="ECO:0000256" key="6">
    <source>
        <dbReference type="ARBA" id="ARBA00022777"/>
    </source>
</evidence>
<dbReference type="InterPro" id="IPR003594">
    <property type="entry name" value="HATPase_dom"/>
</dbReference>
<dbReference type="InterPro" id="IPR036097">
    <property type="entry name" value="HisK_dim/P_sf"/>
</dbReference>
<feature type="domain" description="Histidine kinase" evidence="15">
    <location>
        <begin position="1696"/>
        <end position="1923"/>
    </location>
</feature>
<feature type="compositionally biased region" description="Low complexity" evidence="12">
    <location>
        <begin position="1933"/>
        <end position="1947"/>
    </location>
</feature>
<dbReference type="GO" id="GO:0000155">
    <property type="term" value="F:phosphorelay sensor kinase activity"/>
    <property type="evidence" value="ECO:0007669"/>
    <property type="project" value="InterPro"/>
</dbReference>
<proteinExistence type="predicted"/>
<feature type="domain" description="Phytochrome chromophore attachment site" evidence="14">
    <location>
        <begin position="1321"/>
        <end position="1483"/>
    </location>
</feature>
<dbReference type="SUPFAM" id="SSF55785">
    <property type="entry name" value="PYP-like sensor domain (PAS domain)"/>
    <property type="match status" value="1"/>
</dbReference>
<evidence type="ECO:0000256" key="5">
    <source>
        <dbReference type="ARBA" id="ARBA00022741"/>
    </source>
</evidence>
<dbReference type="Pfam" id="PF00561">
    <property type="entry name" value="Abhydrolase_1"/>
    <property type="match status" value="1"/>
</dbReference>
<keyword evidence="2 11" id="KW-0597">Phosphoprotein</keyword>
<evidence type="ECO:0000259" key="16">
    <source>
        <dbReference type="PROSITE" id="PS50110"/>
    </source>
</evidence>
<feature type="compositionally biased region" description="Low complexity" evidence="12">
    <location>
        <begin position="836"/>
        <end position="853"/>
    </location>
</feature>
<feature type="compositionally biased region" description="Low complexity" evidence="12">
    <location>
        <begin position="927"/>
        <end position="936"/>
    </location>
</feature>
<dbReference type="InterPro" id="IPR003018">
    <property type="entry name" value="GAF"/>
</dbReference>
<keyword evidence="5" id="KW-0547">Nucleotide-binding</keyword>
<organism evidence="17 18">
    <name type="scientific">Leucocoprinus leucothites</name>
    <dbReference type="NCBI Taxonomy" id="201217"/>
    <lineage>
        <taxon>Eukaryota</taxon>
        <taxon>Fungi</taxon>
        <taxon>Dikarya</taxon>
        <taxon>Basidiomycota</taxon>
        <taxon>Agaricomycotina</taxon>
        <taxon>Agaricomycetes</taxon>
        <taxon>Agaricomycetidae</taxon>
        <taxon>Agaricales</taxon>
        <taxon>Agaricineae</taxon>
        <taxon>Agaricaceae</taxon>
        <taxon>Leucocoprinus</taxon>
    </lineage>
</organism>
<keyword evidence="9" id="KW-0902">Two-component regulatory system</keyword>
<evidence type="ECO:0000259" key="15">
    <source>
        <dbReference type="PROSITE" id="PS50109"/>
    </source>
</evidence>
<feature type="region of interest" description="Disordered" evidence="12">
    <location>
        <begin position="1929"/>
        <end position="1949"/>
    </location>
</feature>
<dbReference type="Gene3D" id="3.30.450.40">
    <property type="match status" value="1"/>
</dbReference>
<feature type="compositionally biased region" description="Low complexity" evidence="12">
    <location>
        <begin position="560"/>
        <end position="582"/>
    </location>
</feature>
<dbReference type="SMART" id="SM00387">
    <property type="entry name" value="HATPase_c"/>
    <property type="match status" value="1"/>
</dbReference>
<dbReference type="SMART" id="SM00065">
    <property type="entry name" value="GAF"/>
    <property type="match status" value="1"/>
</dbReference>
<dbReference type="SUPFAM" id="SSF47384">
    <property type="entry name" value="Homodimeric domain of signal transducing histidine kinase"/>
    <property type="match status" value="1"/>
</dbReference>
<dbReference type="SUPFAM" id="SSF55874">
    <property type="entry name" value="ATPase domain of HSP90 chaperone/DNA topoisomerase II/histidine kinase"/>
    <property type="match status" value="1"/>
</dbReference>
<evidence type="ECO:0000256" key="12">
    <source>
        <dbReference type="SAM" id="MobiDB-lite"/>
    </source>
</evidence>
<keyword evidence="13" id="KW-1133">Transmembrane helix</keyword>
<dbReference type="InterPro" id="IPR013654">
    <property type="entry name" value="PAS_2"/>
</dbReference>
<dbReference type="InterPro" id="IPR036890">
    <property type="entry name" value="HATPase_C_sf"/>
</dbReference>
<evidence type="ECO:0000256" key="13">
    <source>
        <dbReference type="SAM" id="Phobius"/>
    </source>
</evidence>